<proteinExistence type="inferred from homology"/>
<dbReference type="SUPFAM" id="SSF53187">
    <property type="entry name" value="Zn-dependent exopeptidases"/>
    <property type="match status" value="1"/>
</dbReference>
<comment type="cofactor">
    <cofactor evidence="1 10">
        <name>Zn(2+)</name>
        <dbReference type="ChEBI" id="CHEBI:29105"/>
    </cofactor>
</comment>
<dbReference type="InterPro" id="IPR001948">
    <property type="entry name" value="Peptidase_M18"/>
</dbReference>
<dbReference type="EMBL" id="AEVN01000099">
    <property type="protein sequence ID" value="EFY04213.1"/>
    <property type="molecule type" value="Genomic_DNA"/>
</dbReference>
<evidence type="ECO:0000313" key="11">
    <source>
        <dbReference type="EMBL" id="EFY04213.1"/>
    </source>
</evidence>
<dbReference type="CDD" id="cd05658">
    <property type="entry name" value="M18_DAP"/>
    <property type="match status" value="1"/>
</dbReference>
<dbReference type="EC" id="3.4.11.-" evidence="10"/>
<keyword evidence="8 9" id="KW-0482">Metalloprotease</keyword>
<accession>E8LG08</accession>
<dbReference type="PANTHER" id="PTHR28570:SF3">
    <property type="entry name" value="ASPARTYL AMINOPEPTIDASE"/>
    <property type="match status" value="1"/>
</dbReference>
<evidence type="ECO:0000256" key="1">
    <source>
        <dbReference type="ARBA" id="ARBA00001947"/>
    </source>
</evidence>
<dbReference type="Gene3D" id="3.40.630.10">
    <property type="entry name" value="Zn peptidases"/>
    <property type="match status" value="1"/>
</dbReference>
<keyword evidence="7 9" id="KW-0862">Zinc</keyword>
<dbReference type="GO" id="GO:0005737">
    <property type="term" value="C:cytoplasm"/>
    <property type="evidence" value="ECO:0007669"/>
    <property type="project" value="UniProtKB-ARBA"/>
</dbReference>
<dbReference type="eggNOG" id="COG1362">
    <property type="taxonomic scope" value="Bacteria"/>
</dbReference>
<dbReference type="HOGENOM" id="CLU_019532_2_0_9"/>
<evidence type="ECO:0000313" key="12">
    <source>
        <dbReference type="Proteomes" id="UP000004923"/>
    </source>
</evidence>
<sequence>MIEMEMAYTELNAKLCAFLDKTPNSFFAVKNIKVELAAAGFTELQENSRWQLQEGGKYYVSRNGSALLAFVLPKKAYLGFQVYACHCDSPAFKLKNNAEIVVDKKYVKLNVEKYGGMLLNTWLDRPLSVAGRVLCNVDGRLEARLVNVEQDLMMIPNLAIHMNREANEGVKLNAQTDMLPLIGSAAAKDGLQKLLAEACGVTAEQIVDTELFLYNRMPTTTVGLEQEYVAGGRLDDLQCVFAGLQGFLAAEAGESVPVFCMLDNEEVGSGTKQGAAATFLKDALQRINMALGRDEEDYLVSLANSLMLSADNAHAVHPNHTDKNDLTNKTYPNEGVVVKYSANQKYTTDAVSGALVQLLAKKANVPLQLFYNRSDMAGGSTLGNISTAQVAIKSVDIGLAQLAMHSAYEMAGVKDTVYLAELAQAFFAAAVAEAADGTYFLK</sequence>
<keyword evidence="5 9" id="KW-0479">Metal-binding</keyword>
<evidence type="ECO:0000256" key="10">
    <source>
        <dbReference type="RuleBase" id="RU004387"/>
    </source>
</evidence>
<dbReference type="Gene3D" id="2.30.250.10">
    <property type="entry name" value="Aminopeptidase i, Domain 2"/>
    <property type="match status" value="1"/>
</dbReference>
<protein>
    <recommendedName>
        <fullName evidence="10">M18 family aminopeptidase</fullName>
        <ecNumber evidence="10">3.4.11.-</ecNumber>
    </recommendedName>
</protein>
<evidence type="ECO:0000256" key="9">
    <source>
        <dbReference type="RuleBase" id="RU004386"/>
    </source>
</evidence>
<dbReference type="AlphaFoldDB" id="E8LG08"/>
<evidence type="ECO:0000256" key="6">
    <source>
        <dbReference type="ARBA" id="ARBA00022801"/>
    </source>
</evidence>
<evidence type="ECO:0000256" key="5">
    <source>
        <dbReference type="ARBA" id="ARBA00022723"/>
    </source>
</evidence>
<keyword evidence="6 9" id="KW-0378">Hydrolase</keyword>
<dbReference type="SUPFAM" id="SSF101821">
    <property type="entry name" value="Aminopeptidase/glucanase lid domain"/>
    <property type="match status" value="1"/>
</dbReference>
<evidence type="ECO:0000256" key="7">
    <source>
        <dbReference type="ARBA" id="ARBA00022833"/>
    </source>
</evidence>
<evidence type="ECO:0000256" key="4">
    <source>
        <dbReference type="ARBA" id="ARBA00022670"/>
    </source>
</evidence>
<evidence type="ECO:0000256" key="2">
    <source>
        <dbReference type="ARBA" id="ARBA00008290"/>
    </source>
</evidence>
<gene>
    <name evidence="11" type="ORF">HMPREF9443_01805</name>
</gene>
<dbReference type="GO" id="GO:0004177">
    <property type="term" value="F:aminopeptidase activity"/>
    <property type="evidence" value="ECO:0007669"/>
    <property type="project" value="UniProtKB-KW"/>
</dbReference>
<dbReference type="InterPro" id="IPR023358">
    <property type="entry name" value="Peptidase_M18_dom2"/>
</dbReference>
<evidence type="ECO:0000256" key="8">
    <source>
        <dbReference type="ARBA" id="ARBA00023049"/>
    </source>
</evidence>
<dbReference type="Proteomes" id="UP000004923">
    <property type="component" value="Unassembled WGS sequence"/>
</dbReference>
<organism evidence="11 12">
    <name type="scientific">Phascolarctobacterium succinatutens YIT 12067</name>
    <dbReference type="NCBI Taxonomy" id="626939"/>
    <lineage>
        <taxon>Bacteria</taxon>
        <taxon>Bacillati</taxon>
        <taxon>Bacillota</taxon>
        <taxon>Negativicutes</taxon>
        <taxon>Acidaminococcales</taxon>
        <taxon>Acidaminococcaceae</taxon>
        <taxon>Phascolarctobacterium</taxon>
    </lineage>
</organism>
<dbReference type="GO" id="GO:0006508">
    <property type="term" value="P:proteolysis"/>
    <property type="evidence" value="ECO:0007669"/>
    <property type="project" value="UniProtKB-KW"/>
</dbReference>
<dbReference type="GO" id="GO:0008270">
    <property type="term" value="F:zinc ion binding"/>
    <property type="evidence" value="ECO:0007669"/>
    <property type="project" value="InterPro"/>
</dbReference>
<dbReference type="NCBIfam" id="NF002759">
    <property type="entry name" value="PRK02813.1"/>
    <property type="match status" value="1"/>
</dbReference>
<comment type="similarity">
    <text evidence="2 9">Belongs to the peptidase M18 family.</text>
</comment>
<keyword evidence="4 9" id="KW-0645">Protease</keyword>
<dbReference type="Pfam" id="PF02127">
    <property type="entry name" value="Peptidase_M18"/>
    <property type="match status" value="1"/>
</dbReference>
<dbReference type="RefSeq" id="WP_009146148.1">
    <property type="nucleotide sequence ID" value="NZ_GL830927.1"/>
</dbReference>
<dbReference type="PANTHER" id="PTHR28570">
    <property type="entry name" value="ASPARTYL AMINOPEPTIDASE"/>
    <property type="match status" value="1"/>
</dbReference>
<dbReference type="GO" id="GO:0008237">
    <property type="term" value="F:metallopeptidase activity"/>
    <property type="evidence" value="ECO:0007669"/>
    <property type="project" value="UniProtKB-KW"/>
</dbReference>
<reference evidence="11 12" key="1">
    <citation type="submission" date="2011-01" db="EMBL/GenBank/DDBJ databases">
        <authorList>
            <person name="Weinstock G."/>
            <person name="Sodergren E."/>
            <person name="Clifton S."/>
            <person name="Fulton L."/>
            <person name="Fulton B."/>
            <person name="Courtney L."/>
            <person name="Fronick C."/>
            <person name="Harrison M."/>
            <person name="Strong C."/>
            <person name="Farmer C."/>
            <person name="Delahaunty K."/>
            <person name="Markovic C."/>
            <person name="Hall O."/>
            <person name="Minx P."/>
            <person name="Tomlinson C."/>
            <person name="Mitreva M."/>
            <person name="Hou S."/>
            <person name="Chen J."/>
            <person name="Wollam A."/>
            <person name="Pepin K.H."/>
            <person name="Johnson M."/>
            <person name="Bhonagiri V."/>
            <person name="Zhang X."/>
            <person name="Suruliraj S."/>
            <person name="Warren W."/>
            <person name="Chinwalla A."/>
            <person name="Mardis E.R."/>
            <person name="Wilson R.K."/>
        </authorList>
    </citation>
    <scope>NUCLEOTIDE SEQUENCE [LARGE SCALE GENOMIC DNA]</scope>
    <source>
        <strain evidence="11 12">YIT 12067</strain>
    </source>
</reference>
<comment type="caution">
    <text evidence="11">The sequence shown here is derived from an EMBL/GenBank/DDBJ whole genome shotgun (WGS) entry which is preliminary data.</text>
</comment>
<keyword evidence="3 9" id="KW-0031">Aminopeptidase</keyword>
<name>E8LG08_9FIRM</name>
<evidence type="ECO:0000256" key="3">
    <source>
        <dbReference type="ARBA" id="ARBA00022438"/>
    </source>
</evidence>
<dbReference type="PRINTS" id="PR00932">
    <property type="entry name" value="AMINO1PTASE"/>
</dbReference>
<keyword evidence="12" id="KW-1185">Reference proteome</keyword>